<reference evidence="1" key="1">
    <citation type="submission" date="2021-01" db="EMBL/GenBank/DDBJ databases">
        <authorList>
            <consortium name="Genoscope - CEA"/>
            <person name="William W."/>
        </authorList>
    </citation>
    <scope>NUCLEOTIDE SEQUENCE</scope>
</reference>
<dbReference type="AlphaFoldDB" id="A0A8S1UFY4"/>
<keyword evidence="2" id="KW-1185">Reference proteome</keyword>
<organism evidence="1 2">
    <name type="scientific">Paramecium pentaurelia</name>
    <dbReference type="NCBI Taxonomy" id="43138"/>
    <lineage>
        <taxon>Eukaryota</taxon>
        <taxon>Sar</taxon>
        <taxon>Alveolata</taxon>
        <taxon>Ciliophora</taxon>
        <taxon>Intramacronucleata</taxon>
        <taxon>Oligohymenophorea</taxon>
        <taxon>Peniculida</taxon>
        <taxon>Parameciidae</taxon>
        <taxon>Paramecium</taxon>
    </lineage>
</organism>
<accession>A0A8S1UFY4</accession>
<gene>
    <name evidence="1" type="ORF">PPENT_87.1.T0380175</name>
</gene>
<name>A0A8S1UFY4_9CILI</name>
<dbReference type="Proteomes" id="UP000689195">
    <property type="component" value="Unassembled WGS sequence"/>
</dbReference>
<comment type="caution">
    <text evidence="1">The sequence shown here is derived from an EMBL/GenBank/DDBJ whole genome shotgun (WGS) entry which is preliminary data.</text>
</comment>
<evidence type="ECO:0000313" key="2">
    <source>
        <dbReference type="Proteomes" id="UP000689195"/>
    </source>
</evidence>
<sequence>MFDLQPQSSSLSPNSKTRFYQEKLDKAHEIIDFLEVLLYERRIHQTSYKNVEIPTLQLNKKFIDIIDKKSSSYVTTPLQYSTPRDRRTILSLGDQTSARFVEEIKSRHVELILQQKDEGRTKEQRVK</sequence>
<proteinExistence type="predicted"/>
<evidence type="ECO:0000313" key="1">
    <source>
        <dbReference type="EMBL" id="CAD8162659.1"/>
    </source>
</evidence>
<dbReference type="EMBL" id="CAJJDO010000038">
    <property type="protein sequence ID" value="CAD8162659.1"/>
    <property type="molecule type" value="Genomic_DNA"/>
</dbReference>
<protein>
    <submittedName>
        <fullName evidence="1">Uncharacterized protein</fullName>
    </submittedName>
</protein>